<dbReference type="PANTHER" id="PTHR24276">
    <property type="entry name" value="POLYSERASE-RELATED"/>
    <property type="match status" value="1"/>
</dbReference>
<dbReference type="Gene3D" id="2.40.10.10">
    <property type="entry name" value="Trypsin-like serine proteases"/>
    <property type="match status" value="1"/>
</dbReference>
<dbReference type="Proteomes" id="UP000002139">
    <property type="component" value="Chromosome"/>
</dbReference>
<evidence type="ECO:0000256" key="1">
    <source>
        <dbReference type="ARBA" id="ARBA00007664"/>
    </source>
</evidence>
<dbReference type="PROSITE" id="PS00134">
    <property type="entry name" value="TRYPSIN_HIS"/>
    <property type="match status" value="1"/>
</dbReference>
<evidence type="ECO:0000259" key="3">
    <source>
        <dbReference type="PROSITE" id="PS50240"/>
    </source>
</evidence>
<keyword evidence="4" id="KW-0645">Protease</keyword>
<dbReference type="InterPro" id="IPR009003">
    <property type="entry name" value="Peptidase_S1_PA"/>
</dbReference>
<dbReference type="STRING" id="448385.sce0533"/>
<dbReference type="InterPro" id="IPR018114">
    <property type="entry name" value="TRYPSIN_HIS"/>
</dbReference>
<feature type="domain" description="Peptidase S1" evidence="3">
    <location>
        <begin position="114"/>
        <end position="324"/>
    </location>
</feature>
<dbReference type="InterPro" id="IPR001254">
    <property type="entry name" value="Trypsin_dom"/>
</dbReference>
<dbReference type="OrthoDB" id="5290391at2"/>
<dbReference type="InterPro" id="IPR001314">
    <property type="entry name" value="Peptidase_S1A"/>
</dbReference>
<dbReference type="InterPro" id="IPR043504">
    <property type="entry name" value="Peptidase_S1_PA_chymotrypsin"/>
</dbReference>
<dbReference type="HOGENOM" id="CLU_841725_0_0_7"/>
<dbReference type="PANTHER" id="PTHR24276:SF98">
    <property type="entry name" value="FI18310P1-RELATED"/>
    <property type="match status" value="1"/>
</dbReference>
<dbReference type="EMBL" id="AM746676">
    <property type="protein sequence ID" value="CAN90690.1"/>
    <property type="molecule type" value="Genomic_DNA"/>
</dbReference>
<dbReference type="PRINTS" id="PR00722">
    <property type="entry name" value="CHYMOTRYPSIN"/>
</dbReference>
<comment type="similarity">
    <text evidence="1">Belongs to the peptidase S1 family.</text>
</comment>
<dbReference type="RefSeq" id="WP_012233168.1">
    <property type="nucleotide sequence ID" value="NC_010162.1"/>
</dbReference>
<dbReference type="GO" id="GO:0004252">
    <property type="term" value="F:serine-type endopeptidase activity"/>
    <property type="evidence" value="ECO:0007669"/>
    <property type="project" value="InterPro"/>
</dbReference>
<evidence type="ECO:0000313" key="4">
    <source>
        <dbReference type="EMBL" id="CAN90690.1"/>
    </source>
</evidence>
<dbReference type="GO" id="GO:0006508">
    <property type="term" value="P:proteolysis"/>
    <property type="evidence" value="ECO:0007669"/>
    <property type="project" value="UniProtKB-KW"/>
</dbReference>
<protein>
    <submittedName>
        <fullName evidence="4">Secreted trypsin-like serine protease</fullName>
    </submittedName>
</protein>
<evidence type="ECO:0000313" key="5">
    <source>
        <dbReference type="Proteomes" id="UP000002139"/>
    </source>
</evidence>
<accession>A9GV11</accession>
<dbReference type="InterPro" id="IPR050430">
    <property type="entry name" value="Peptidase_S1"/>
</dbReference>
<reference evidence="4 5" key="1">
    <citation type="journal article" date="2007" name="Nat. Biotechnol.">
        <title>Complete genome sequence of the myxobacterium Sorangium cellulosum.</title>
        <authorList>
            <person name="Schneiker S."/>
            <person name="Perlova O."/>
            <person name="Kaiser O."/>
            <person name="Gerth K."/>
            <person name="Alici A."/>
            <person name="Altmeyer M.O."/>
            <person name="Bartels D."/>
            <person name="Bekel T."/>
            <person name="Beyer S."/>
            <person name="Bode E."/>
            <person name="Bode H.B."/>
            <person name="Bolten C.J."/>
            <person name="Choudhuri J.V."/>
            <person name="Doss S."/>
            <person name="Elnakady Y.A."/>
            <person name="Frank B."/>
            <person name="Gaigalat L."/>
            <person name="Goesmann A."/>
            <person name="Groeger C."/>
            <person name="Gross F."/>
            <person name="Jelsbak L."/>
            <person name="Jelsbak L."/>
            <person name="Kalinowski J."/>
            <person name="Kegler C."/>
            <person name="Knauber T."/>
            <person name="Konietzny S."/>
            <person name="Kopp M."/>
            <person name="Krause L."/>
            <person name="Krug D."/>
            <person name="Linke B."/>
            <person name="Mahmud T."/>
            <person name="Martinez-Arias R."/>
            <person name="McHardy A.C."/>
            <person name="Merai M."/>
            <person name="Meyer F."/>
            <person name="Mormann S."/>
            <person name="Munoz-Dorado J."/>
            <person name="Perez J."/>
            <person name="Pradella S."/>
            <person name="Rachid S."/>
            <person name="Raddatz G."/>
            <person name="Rosenau F."/>
            <person name="Rueckert C."/>
            <person name="Sasse F."/>
            <person name="Scharfe M."/>
            <person name="Schuster S.C."/>
            <person name="Suen G."/>
            <person name="Treuner-Lange A."/>
            <person name="Velicer G.J."/>
            <person name="Vorholter F.-J."/>
            <person name="Weissman K.J."/>
            <person name="Welch R.D."/>
            <person name="Wenzel S.C."/>
            <person name="Whitworth D.E."/>
            <person name="Wilhelm S."/>
            <person name="Wittmann C."/>
            <person name="Bloecker H."/>
            <person name="Puehler A."/>
            <person name="Mueller R."/>
        </authorList>
    </citation>
    <scope>NUCLEOTIDE SEQUENCE [LARGE SCALE GENOMIC DNA]</scope>
    <source>
        <strain evidence="5">So ce56</strain>
    </source>
</reference>
<dbReference type="Pfam" id="PF00089">
    <property type="entry name" value="Trypsin"/>
    <property type="match status" value="1"/>
</dbReference>
<evidence type="ECO:0000256" key="2">
    <source>
        <dbReference type="ARBA" id="ARBA00023157"/>
    </source>
</evidence>
<dbReference type="SUPFAM" id="SSF50494">
    <property type="entry name" value="Trypsin-like serine proteases"/>
    <property type="match status" value="1"/>
</dbReference>
<keyword evidence="4" id="KW-0378">Hydrolase</keyword>
<dbReference type="SMART" id="SM00020">
    <property type="entry name" value="Tryp_SPc"/>
    <property type="match status" value="1"/>
</dbReference>
<keyword evidence="5" id="KW-1185">Reference proteome</keyword>
<dbReference type="MEROPS" id="S01.168"/>
<dbReference type="eggNOG" id="COG5640">
    <property type="taxonomic scope" value="Bacteria"/>
</dbReference>
<organism evidence="4 5">
    <name type="scientific">Sorangium cellulosum (strain So ce56)</name>
    <name type="common">Polyangium cellulosum (strain So ce56)</name>
    <dbReference type="NCBI Taxonomy" id="448385"/>
    <lineage>
        <taxon>Bacteria</taxon>
        <taxon>Pseudomonadati</taxon>
        <taxon>Myxococcota</taxon>
        <taxon>Polyangia</taxon>
        <taxon>Polyangiales</taxon>
        <taxon>Polyangiaceae</taxon>
        <taxon>Sorangium</taxon>
    </lineage>
</organism>
<gene>
    <name evidence="4" type="ordered locus">sce0533</name>
</gene>
<dbReference type="KEGG" id="scl:sce0533"/>
<name>A9GV11_SORC5</name>
<proteinExistence type="inferred from homology"/>
<dbReference type="AlphaFoldDB" id="A9GV11"/>
<keyword evidence="2" id="KW-1015">Disulfide bond</keyword>
<sequence>MHYRATTLLHVICLAGCGAAGGTRGASPEAPAQLGAPAEGRLQDTEKSGRTLAFRAQAPEGEDIDLERDPLGADALELVPLSEIKERPFGLIEARAAMVRHSQGRRGIDISTKIVGGERQCEWTAVGAILRNRQVHCSGTLISRHAVLTAAHCLDTDDAKQFTFSLDCKITSDTRPKLVRDVWANKRFPSDRPLRVEDATNDVGILCLSEHPGVAPMAIPSSVLPESTYRRSSLAFVGYGLFDPSDRGSHGVRRRADMEVGEIKEAWFSYGDVEHNTCNIDSGGPAFAGALLVGVTSLGDRSCRTTGVDARVDQNFDFIADKVSACERGR</sequence>
<dbReference type="PROSITE" id="PS50240">
    <property type="entry name" value="TRYPSIN_DOM"/>
    <property type="match status" value="1"/>
</dbReference>